<dbReference type="InterPro" id="IPR004089">
    <property type="entry name" value="MCPsignal_dom"/>
</dbReference>
<evidence type="ECO:0000256" key="4">
    <source>
        <dbReference type="ARBA" id="ARBA00022989"/>
    </source>
</evidence>
<dbReference type="EMBL" id="JAHBAY010000004">
    <property type="protein sequence ID" value="MBT0769606.1"/>
    <property type="molecule type" value="Genomic_DNA"/>
</dbReference>
<keyword evidence="8" id="KW-0472">Membrane</keyword>
<feature type="domain" description="Methyl-accepting transducer" evidence="9">
    <location>
        <begin position="301"/>
        <end position="523"/>
    </location>
</feature>
<dbReference type="RefSeq" id="WP_214155906.1">
    <property type="nucleotide sequence ID" value="NZ_JAHBAY010000004.1"/>
</dbReference>
<keyword evidence="4 8" id="KW-1133">Transmembrane helix</keyword>
<keyword evidence="2" id="KW-0997">Cell inner membrane</keyword>
<evidence type="ECO:0000256" key="7">
    <source>
        <dbReference type="PROSITE-ProRule" id="PRU00284"/>
    </source>
</evidence>
<feature type="transmembrane region" description="Helical" evidence="8">
    <location>
        <begin position="218"/>
        <end position="240"/>
    </location>
</feature>
<dbReference type="InterPro" id="IPR003660">
    <property type="entry name" value="HAMP_dom"/>
</dbReference>
<keyword evidence="2" id="KW-1003">Cell membrane</keyword>
<dbReference type="InterPro" id="IPR004090">
    <property type="entry name" value="Chemotax_Me-accpt_rcpt"/>
</dbReference>
<keyword evidence="3 8" id="KW-0812">Transmembrane</keyword>
<accession>A0ABS5TEV3</accession>
<evidence type="ECO:0000313" key="13">
    <source>
        <dbReference type="Proteomes" id="UP001197247"/>
    </source>
</evidence>
<evidence type="ECO:0000256" key="6">
    <source>
        <dbReference type="ARBA" id="ARBA00029447"/>
    </source>
</evidence>
<dbReference type="PROSITE" id="PS50885">
    <property type="entry name" value="HAMP"/>
    <property type="match status" value="1"/>
</dbReference>
<evidence type="ECO:0000313" key="12">
    <source>
        <dbReference type="EMBL" id="MBT0769606.1"/>
    </source>
</evidence>
<keyword evidence="5 7" id="KW-0807">Transducer</keyword>
<dbReference type="Gene3D" id="1.10.287.950">
    <property type="entry name" value="Methyl-accepting chemotaxis protein"/>
    <property type="match status" value="1"/>
</dbReference>
<evidence type="ECO:0000256" key="5">
    <source>
        <dbReference type="ARBA" id="ARBA00023224"/>
    </source>
</evidence>
<gene>
    <name evidence="12" type="ORF">KIH74_11780</name>
</gene>
<feature type="domain" description="HAMP" evidence="11">
    <location>
        <begin position="237"/>
        <end position="289"/>
    </location>
</feature>
<evidence type="ECO:0000256" key="8">
    <source>
        <dbReference type="SAM" id="Phobius"/>
    </source>
</evidence>
<evidence type="ECO:0000259" key="11">
    <source>
        <dbReference type="PROSITE" id="PS50885"/>
    </source>
</evidence>
<comment type="subcellular location">
    <subcellularLocation>
        <location evidence="1">Cell inner membrane</location>
        <topology evidence="1">Multi-pass membrane protein</topology>
    </subcellularLocation>
</comment>
<dbReference type="SMART" id="SM00283">
    <property type="entry name" value="MA"/>
    <property type="match status" value="1"/>
</dbReference>
<comment type="caution">
    <text evidence="12">The sequence shown here is derived from an EMBL/GenBank/DDBJ whole genome shotgun (WGS) entry which is preliminary data.</text>
</comment>
<evidence type="ECO:0000259" key="10">
    <source>
        <dbReference type="PROSITE" id="PS50192"/>
    </source>
</evidence>
<dbReference type="PANTHER" id="PTHR32089:SF112">
    <property type="entry name" value="LYSOZYME-LIKE PROTEIN-RELATED"/>
    <property type="match status" value="1"/>
</dbReference>
<dbReference type="PROSITE" id="PS50111">
    <property type="entry name" value="CHEMOTAXIS_TRANSDUC_2"/>
    <property type="match status" value="1"/>
</dbReference>
<dbReference type="InterPro" id="IPR000727">
    <property type="entry name" value="T_SNARE_dom"/>
</dbReference>
<feature type="transmembrane region" description="Helical" evidence="8">
    <location>
        <begin position="32"/>
        <end position="51"/>
    </location>
</feature>
<dbReference type="CDD" id="cd06225">
    <property type="entry name" value="HAMP"/>
    <property type="match status" value="1"/>
</dbReference>
<comment type="similarity">
    <text evidence="6">Belongs to the methyl-accepting chemotaxis (MCP) protein family.</text>
</comment>
<keyword evidence="13" id="KW-1185">Reference proteome</keyword>
<dbReference type="Proteomes" id="UP001197247">
    <property type="component" value="Unassembled WGS sequence"/>
</dbReference>
<proteinExistence type="inferred from homology"/>
<dbReference type="PRINTS" id="PR00260">
    <property type="entry name" value="CHEMTRNSDUCR"/>
</dbReference>
<sequence length="552" mass="56636">MSAAVTLPGQGNKKAGASPAAFFKNLSLLKKIFSLIAVASLLAVGIGVIGMRAVNAVQSTSDHIVSVTAKRDTTALEARLAFASLRRNIMVAALTTGETSKTAQEDVATSFDEMSAKLDALKASGLDSADTALLEQDVTDLATVKGLYTDNILPVISQNDLTGVQYRALGTYIAGDFATAATKVSDGLNKLGSNAADDMSTEAADAKSSAESQIVQSWIITAVGLLIMVGFGFWIARLIVAAVGRVRDGLVALADGDLTQSVPVTSNDEVGEMSAALNRASTSLRSAMEDIRTNSVTLSGSAEELSAVSAQVASNSEETSAQAMSLSATSSQVSGNVQTVAAGTEEMSASIREIANSSAEAARVSAGAATEAATATETVGKLGASSEEIGNVVKTITTIAEQTNLLALNATIEAARAGDAGKGFAVVAEEVKQLAQETARATEDISHRVETIQADTRAAVEAIDRITRTIEDVNSYQTTIASAVEEQTAVTSEIARSIDETARAASRISSDVDAVSNAAQSSSTGISEAQRAAGDLAQVAGGLNELVGRFKI</sequence>
<dbReference type="PANTHER" id="PTHR32089">
    <property type="entry name" value="METHYL-ACCEPTING CHEMOTAXIS PROTEIN MCPB"/>
    <property type="match status" value="1"/>
</dbReference>
<dbReference type="SUPFAM" id="SSF58104">
    <property type="entry name" value="Methyl-accepting chemotaxis protein (MCP) signaling domain"/>
    <property type="match status" value="1"/>
</dbReference>
<evidence type="ECO:0000256" key="3">
    <source>
        <dbReference type="ARBA" id="ARBA00022692"/>
    </source>
</evidence>
<organism evidence="12 13">
    <name type="scientific">Kineosporia corallincola</name>
    <dbReference type="NCBI Taxonomy" id="2835133"/>
    <lineage>
        <taxon>Bacteria</taxon>
        <taxon>Bacillati</taxon>
        <taxon>Actinomycetota</taxon>
        <taxon>Actinomycetes</taxon>
        <taxon>Kineosporiales</taxon>
        <taxon>Kineosporiaceae</taxon>
        <taxon>Kineosporia</taxon>
    </lineage>
</organism>
<evidence type="ECO:0000256" key="2">
    <source>
        <dbReference type="ARBA" id="ARBA00022519"/>
    </source>
</evidence>
<dbReference type="Pfam" id="PF00672">
    <property type="entry name" value="HAMP"/>
    <property type="match status" value="1"/>
</dbReference>
<reference evidence="12 13" key="1">
    <citation type="submission" date="2021-05" db="EMBL/GenBank/DDBJ databases">
        <title>Kineosporia and Streptomyces sp. nov. two new marine actinobacteria isolated from Coral.</title>
        <authorList>
            <person name="Buangrab K."/>
            <person name="Sutthacheep M."/>
            <person name="Yeemin T."/>
            <person name="Harunari E."/>
            <person name="Igarashi Y."/>
            <person name="Kanchanasin P."/>
            <person name="Tanasupawat S."/>
            <person name="Phongsopitanun W."/>
        </authorList>
    </citation>
    <scope>NUCLEOTIDE SEQUENCE [LARGE SCALE GENOMIC DNA]</scope>
    <source>
        <strain evidence="12 13">J2-2</strain>
    </source>
</reference>
<dbReference type="PROSITE" id="PS50192">
    <property type="entry name" value="T_SNARE"/>
    <property type="match status" value="1"/>
</dbReference>
<feature type="domain" description="T-SNARE coiled-coil homology" evidence="10">
    <location>
        <begin position="453"/>
        <end position="515"/>
    </location>
</feature>
<dbReference type="SMART" id="SM00304">
    <property type="entry name" value="HAMP"/>
    <property type="match status" value="2"/>
</dbReference>
<protein>
    <submittedName>
        <fullName evidence="12">Methyl-accepting chemotaxis protein</fullName>
    </submittedName>
</protein>
<evidence type="ECO:0000256" key="1">
    <source>
        <dbReference type="ARBA" id="ARBA00004429"/>
    </source>
</evidence>
<dbReference type="Pfam" id="PF00015">
    <property type="entry name" value="MCPsignal"/>
    <property type="match status" value="1"/>
</dbReference>
<evidence type="ECO:0000259" key="9">
    <source>
        <dbReference type="PROSITE" id="PS50111"/>
    </source>
</evidence>
<name>A0ABS5TEV3_9ACTN</name>